<dbReference type="Gene3D" id="3.10.450.700">
    <property type="match status" value="1"/>
</dbReference>
<dbReference type="PANTHER" id="PTHR34427">
    <property type="entry name" value="DUF4283 DOMAIN PROTEIN"/>
    <property type="match status" value="1"/>
</dbReference>
<evidence type="ECO:0000313" key="2">
    <source>
        <dbReference type="EMBL" id="KAJ9687807.1"/>
    </source>
</evidence>
<dbReference type="Proteomes" id="UP001168098">
    <property type="component" value="Unassembled WGS sequence"/>
</dbReference>
<sequence length="783" mass="86295">MVRTVKVFVERKTFSVRLEGEHGGTWCSITEHSRGSAFVLGFEKEAVGWMIEHLTKAIEMKSHLGFNRKFRGKCRAHLMEVGFNDHGRFIRISEFANNRRYSYLIIPEGDKGRGWENIKSALSSMLVVPLSNAVEKGRQYRRESLSHNHVGPLHRSFAKVVSGEGSGGGGLVPVGRWARAVVCECVEDSVNWDEVGRVVARKLRKKGVVTIVPFSDGKGVFFYLRNLQVEGRNSVQMRRWSPKENAEIEGKFRGGWIELRGLPFHLWSELHLKKIVEQWGTVSEIDWQTLKLFNLSKVRVRIAMKERSVLPALLEVTDGDWVFTVAVVVVGEENVRRGKVKGGSTREALASNMGTGGGRRVENFRSTVGKRCRVGEDDRTRKGGERGMAVVLAEGTCSKGEQVRSSLNLNSNKTVDGPVEEKGAGEVRAGGDEASAAEGCRAYERKAQSLSKIGPTLSKLECKLKGPSGMGLSPGEKDPVEPETSSPAKKKSTIGSKKLWSILLPSSSARRQGLRCNSEPLLSEKDKAEIDENSDDVALGVEYLAERGSSASPLFSRRYPRLRMNRLGERASTSKNEAALYNLHSDENKEGFLGRVGSDPRGSAVMVMPSTPIIRGKGLRFMGNCGLLVAENLEVTPSSSFQSPSSYFPPSCGFNSSFLSPSTPILPSPDIHSLNSLENRVNSNFFFKKDNDGTVGQFSVGIPNLVLEMNQNAYLNQLAESVNPLMPKTISDTVSQGVSTGFTSGEFKIEGISPRKMEKVREVLKSLDIKVYSRRKSRCSKGL</sequence>
<reference evidence="2 3" key="1">
    <citation type="journal article" date="2023" name="BMC Biotechnol.">
        <title>Vitis rotundifolia cv Carlos genome sequencing.</title>
        <authorList>
            <person name="Huff M."/>
            <person name="Hulse-Kemp A."/>
            <person name="Scheffler B."/>
            <person name="Youngblood R."/>
            <person name="Simpson S."/>
            <person name="Babiker E."/>
            <person name="Staton M."/>
        </authorList>
    </citation>
    <scope>NUCLEOTIDE SEQUENCE [LARGE SCALE GENOMIC DNA]</scope>
    <source>
        <tissue evidence="2">Leaf</tissue>
    </source>
</reference>
<feature type="compositionally biased region" description="Basic and acidic residues" evidence="1">
    <location>
        <begin position="419"/>
        <end position="431"/>
    </location>
</feature>
<proteinExistence type="predicted"/>
<feature type="region of interest" description="Disordered" evidence="1">
    <location>
        <begin position="409"/>
        <end position="436"/>
    </location>
</feature>
<dbReference type="AlphaFoldDB" id="A0AA38ZFS6"/>
<feature type="region of interest" description="Disordered" evidence="1">
    <location>
        <begin position="464"/>
        <end position="493"/>
    </location>
</feature>
<evidence type="ECO:0008006" key="4">
    <source>
        <dbReference type="Google" id="ProtNLM"/>
    </source>
</evidence>
<keyword evidence="3" id="KW-1185">Reference proteome</keyword>
<name>A0AA38ZFS6_VITRO</name>
<dbReference type="PANTHER" id="PTHR34427:SF5">
    <property type="entry name" value="DUF4283 DOMAIN-CONTAINING PROTEIN"/>
    <property type="match status" value="1"/>
</dbReference>
<evidence type="ECO:0000256" key="1">
    <source>
        <dbReference type="SAM" id="MobiDB-lite"/>
    </source>
</evidence>
<protein>
    <recommendedName>
        <fullName evidence="4">DUF4283 domain-containing protein</fullName>
    </recommendedName>
</protein>
<comment type="caution">
    <text evidence="2">The sequence shown here is derived from an EMBL/GenBank/DDBJ whole genome shotgun (WGS) entry which is preliminary data.</text>
</comment>
<organism evidence="2 3">
    <name type="scientific">Vitis rotundifolia</name>
    <name type="common">Muscadine grape</name>
    <dbReference type="NCBI Taxonomy" id="103349"/>
    <lineage>
        <taxon>Eukaryota</taxon>
        <taxon>Viridiplantae</taxon>
        <taxon>Streptophyta</taxon>
        <taxon>Embryophyta</taxon>
        <taxon>Tracheophyta</taxon>
        <taxon>Spermatophyta</taxon>
        <taxon>Magnoliopsida</taxon>
        <taxon>eudicotyledons</taxon>
        <taxon>Gunneridae</taxon>
        <taxon>Pentapetalae</taxon>
        <taxon>rosids</taxon>
        <taxon>Vitales</taxon>
        <taxon>Vitaceae</taxon>
        <taxon>Viteae</taxon>
        <taxon>Vitis</taxon>
    </lineage>
</organism>
<dbReference type="EMBL" id="JARBHA010000011">
    <property type="protein sequence ID" value="KAJ9687807.1"/>
    <property type="molecule type" value="Genomic_DNA"/>
</dbReference>
<gene>
    <name evidence="2" type="ORF">PVL29_013850</name>
</gene>
<evidence type="ECO:0000313" key="3">
    <source>
        <dbReference type="Proteomes" id="UP001168098"/>
    </source>
</evidence>
<accession>A0AA38ZFS6</accession>